<organism evidence="1 2">
    <name type="scientific">Corchorus olitorius</name>
    <dbReference type="NCBI Taxonomy" id="93759"/>
    <lineage>
        <taxon>Eukaryota</taxon>
        <taxon>Viridiplantae</taxon>
        <taxon>Streptophyta</taxon>
        <taxon>Embryophyta</taxon>
        <taxon>Tracheophyta</taxon>
        <taxon>Spermatophyta</taxon>
        <taxon>Magnoliopsida</taxon>
        <taxon>eudicotyledons</taxon>
        <taxon>Gunneridae</taxon>
        <taxon>Pentapetalae</taxon>
        <taxon>rosids</taxon>
        <taxon>malvids</taxon>
        <taxon>Malvales</taxon>
        <taxon>Malvaceae</taxon>
        <taxon>Grewioideae</taxon>
        <taxon>Apeibeae</taxon>
        <taxon>Corchorus</taxon>
    </lineage>
</organism>
<dbReference type="AlphaFoldDB" id="A0A1R3K9L5"/>
<sequence length="87" mass="10244">MACYKTLGCFFTLITLSCFIRNAIFLFIEEQFNLDDEIDFGEGRFWVFEIYMSLNKVGANGEVGEDHEYQVKKNSNLGNRRIRRFRG</sequence>
<accession>A0A1R3K9L5</accession>
<evidence type="ECO:0000313" key="1">
    <source>
        <dbReference type="EMBL" id="OMP03787.1"/>
    </source>
</evidence>
<evidence type="ECO:0000313" key="2">
    <source>
        <dbReference type="Proteomes" id="UP000187203"/>
    </source>
</evidence>
<dbReference type="EMBL" id="AWUE01014421">
    <property type="protein sequence ID" value="OMP03787.1"/>
    <property type="molecule type" value="Genomic_DNA"/>
</dbReference>
<reference evidence="2" key="1">
    <citation type="submission" date="2013-09" db="EMBL/GenBank/DDBJ databases">
        <title>Corchorus olitorius genome sequencing.</title>
        <authorList>
            <person name="Alam M."/>
            <person name="Haque M.S."/>
            <person name="Islam M.S."/>
            <person name="Emdad E.M."/>
            <person name="Islam M.M."/>
            <person name="Ahmed B."/>
            <person name="Halim A."/>
            <person name="Hossen Q.M.M."/>
            <person name="Hossain M.Z."/>
            <person name="Ahmed R."/>
            <person name="Khan M.M."/>
            <person name="Islam R."/>
            <person name="Rashid M.M."/>
            <person name="Khan S.A."/>
            <person name="Rahman M.S."/>
            <person name="Alam M."/>
            <person name="Yahiya A.S."/>
            <person name="Khan M.S."/>
            <person name="Azam M.S."/>
            <person name="Haque T."/>
            <person name="Lashkar M.Z.H."/>
            <person name="Akhand A.I."/>
            <person name="Morshed G."/>
            <person name="Roy S."/>
            <person name="Uddin K.S."/>
            <person name="Rabeya T."/>
            <person name="Hossain A.S."/>
            <person name="Chowdhury A."/>
            <person name="Snigdha A.R."/>
            <person name="Mortoza M.S."/>
            <person name="Matin S.A."/>
            <person name="Hoque S.M.E."/>
            <person name="Islam M.K."/>
            <person name="Roy D.K."/>
            <person name="Haider R."/>
            <person name="Moosa M.M."/>
            <person name="Elias S.M."/>
            <person name="Hasan A.M."/>
            <person name="Jahan S."/>
            <person name="Shafiuddin M."/>
            <person name="Mahmood N."/>
            <person name="Shommy N.S."/>
        </authorList>
    </citation>
    <scope>NUCLEOTIDE SEQUENCE [LARGE SCALE GENOMIC DNA]</scope>
    <source>
        <strain evidence="2">cv. O-4</strain>
    </source>
</reference>
<dbReference type="Proteomes" id="UP000187203">
    <property type="component" value="Unassembled WGS sequence"/>
</dbReference>
<dbReference type="PROSITE" id="PS51257">
    <property type="entry name" value="PROKAR_LIPOPROTEIN"/>
    <property type="match status" value="1"/>
</dbReference>
<gene>
    <name evidence="1" type="ORF">COLO4_10210</name>
</gene>
<name>A0A1R3K9L5_9ROSI</name>
<proteinExistence type="predicted"/>
<keyword evidence="2" id="KW-1185">Reference proteome</keyword>
<protein>
    <submittedName>
        <fullName evidence="1">Uncharacterized protein</fullName>
    </submittedName>
</protein>
<comment type="caution">
    <text evidence="1">The sequence shown here is derived from an EMBL/GenBank/DDBJ whole genome shotgun (WGS) entry which is preliminary data.</text>
</comment>